<proteinExistence type="predicted"/>
<name>A0A6A3A4W6_HIBSY</name>
<keyword evidence="2" id="KW-0121">Carboxypeptidase</keyword>
<keyword evidence="2" id="KW-0378">Hydrolase</keyword>
<organism evidence="2 3">
    <name type="scientific">Hibiscus syriacus</name>
    <name type="common">Rose of Sharon</name>
    <dbReference type="NCBI Taxonomy" id="106335"/>
    <lineage>
        <taxon>Eukaryota</taxon>
        <taxon>Viridiplantae</taxon>
        <taxon>Streptophyta</taxon>
        <taxon>Embryophyta</taxon>
        <taxon>Tracheophyta</taxon>
        <taxon>Spermatophyta</taxon>
        <taxon>Magnoliopsida</taxon>
        <taxon>eudicotyledons</taxon>
        <taxon>Gunneridae</taxon>
        <taxon>Pentapetalae</taxon>
        <taxon>rosids</taxon>
        <taxon>malvids</taxon>
        <taxon>Malvales</taxon>
        <taxon>Malvaceae</taxon>
        <taxon>Malvoideae</taxon>
        <taxon>Hibiscus</taxon>
    </lineage>
</organism>
<protein>
    <submittedName>
        <fullName evidence="2">Serine carboxypeptidase 44</fullName>
    </submittedName>
</protein>
<keyword evidence="3" id="KW-1185">Reference proteome</keyword>
<evidence type="ECO:0000259" key="1">
    <source>
        <dbReference type="PROSITE" id="PS50011"/>
    </source>
</evidence>
<dbReference type="PROSITE" id="PS00108">
    <property type="entry name" value="PROTEIN_KINASE_ST"/>
    <property type="match status" value="1"/>
</dbReference>
<dbReference type="SUPFAM" id="SSF56112">
    <property type="entry name" value="Protein kinase-like (PK-like)"/>
    <property type="match status" value="1"/>
</dbReference>
<feature type="domain" description="Protein kinase" evidence="1">
    <location>
        <begin position="17"/>
        <end position="275"/>
    </location>
</feature>
<reference evidence="2" key="1">
    <citation type="submission" date="2019-09" db="EMBL/GenBank/DDBJ databases">
        <title>Draft genome information of white flower Hibiscus syriacus.</title>
        <authorList>
            <person name="Kim Y.-M."/>
        </authorList>
    </citation>
    <scope>NUCLEOTIDE SEQUENCE [LARGE SCALE GENOMIC DNA]</scope>
    <source>
        <strain evidence="2">YM2019G1</strain>
    </source>
</reference>
<dbReference type="PROSITE" id="PS50011">
    <property type="entry name" value="PROTEIN_KINASE_DOM"/>
    <property type="match status" value="1"/>
</dbReference>
<dbReference type="InterPro" id="IPR000719">
    <property type="entry name" value="Prot_kinase_dom"/>
</dbReference>
<dbReference type="GO" id="GO:0007165">
    <property type="term" value="P:signal transduction"/>
    <property type="evidence" value="ECO:0007669"/>
    <property type="project" value="TreeGrafter"/>
</dbReference>
<dbReference type="Pfam" id="PF00069">
    <property type="entry name" value="Pkinase"/>
    <property type="match status" value="1"/>
</dbReference>
<dbReference type="PANTHER" id="PTHR48011:SF51">
    <property type="entry name" value="PROTEIN KINASE SUPERFAMILY PROTEIN"/>
    <property type="match status" value="1"/>
</dbReference>
<dbReference type="Proteomes" id="UP000436088">
    <property type="component" value="Unassembled WGS sequence"/>
</dbReference>
<dbReference type="OrthoDB" id="952505at2759"/>
<dbReference type="GO" id="GO:0004180">
    <property type="term" value="F:carboxypeptidase activity"/>
    <property type="evidence" value="ECO:0007669"/>
    <property type="project" value="UniProtKB-KW"/>
</dbReference>
<dbReference type="PANTHER" id="PTHR48011">
    <property type="entry name" value="CCR4-NOT TRANSCRIPTIONAL COMPLEX SUBUNIT CAF120-RELATED"/>
    <property type="match status" value="1"/>
</dbReference>
<gene>
    <name evidence="2" type="ORF">F3Y22_tig00110597pilonHSYRG01340</name>
</gene>
<dbReference type="GO" id="GO:0005524">
    <property type="term" value="F:ATP binding"/>
    <property type="evidence" value="ECO:0007669"/>
    <property type="project" value="InterPro"/>
</dbReference>
<comment type="caution">
    <text evidence="2">The sequence shown here is derived from an EMBL/GenBank/DDBJ whole genome shotgun (WGS) entry which is preliminary data.</text>
</comment>
<dbReference type="SMART" id="SM00220">
    <property type="entry name" value="S_TKc"/>
    <property type="match status" value="1"/>
</dbReference>
<evidence type="ECO:0000313" key="3">
    <source>
        <dbReference type="Proteomes" id="UP000436088"/>
    </source>
</evidence>
<evidence type="ECO:0000313" key="2">
    <source>
        <dbReference type="EMBL" id="KAE8699033.1"/>
    </source>
</evidence>
<dbReference type="Gene3D" id="1.10.510.10">
    <property type="entry name" value="Transferase(Phosphotransferase) domain 1"/>
    <property type="match status" value="1"/>
</dbReference>
<dbReference type="InterPro" id="IPR052751">
    <property type="entry name" value="Plant_MAPKKK"/>
</dbReference>
<dbReference type="EMBL" id="VEPZ02001044">
    <property type="protein sequence ID" value="KAE8699033.1"/>
    <property type="molecule type" value="Genomic_DNA"/>
</dbReference>
<dbReference type="InterPro" id="IPR008271">
    <property type="entry name" value="Ser/Thr_kinase_AS"/>
</dbReference>
<accession>A0A6A3A4W6</accession>
<keyword evidence="2" id="KW-0645">Protease</keyword>
<sequence length="276" mass="31468">MGLSSRASCGSSSSLQWVKMKNLGAGANGVVELVEMIDPIRMLHALKSSPSSTSLLQREYRILEHFFDCPNIVQCFVQFTEFDRDYLILEYAQGGDLFNLIKRYGGGIPESDVRCYTKMILQGLRVVHMRGYVHCDIKPENILVYPNKLGNRFNLKLADFGLAKEPGDDTWLTRGCFRGTPTYMSPESVKHREVTAALDIWSLGCVVVEMMTRERPWESFIDDLEGLATRIACSRDIPDIPQDMSPDGRDFLKKCFARDPRERWTADRLMTHPFLI</sequence>
<dbReference type="AlphaFoldDB" id="A0A6A3A4W6"/>
<dbReference type="InterPro" id="IPR011009">
    <property type="entry name" value="Kinase-like_dom_sf"/>
</dbReference>
<dbReference type="GO" id="GO:0004672">
    <property type="term" value="F:protein kinase activity"/>
    <property type="evidence" value="ECO:0007669"/>
    <property type="project" value="InterPro"/>
</dbReference>